<keyword evidence="1" id="KW-0812">Transmembrane</keyword>
<evidence type="ECO:0000313" key="2">
    <source>
        <dbReference type="EMBL" id="ADE57362.1"/>
    </source>
</evidence>
<keyword evidence="1" id="KW-0472">Membrane</keyword>
<keyword evidence="3" id="KW-1185">Reference proteome</keyword>
<evidence type="ECO:0000256" key="1">
    <source>
        <dbReference type="SAM" id="Phobius"/>
    </source>
</evidence>
<name>D5EFN0_AMICL</name>
<dbReference type="OrthoDB" id="357960at2"/>
<feature type="transmembrane region" description="Helical" evidence="1">
    <location>
        <begin position="87"/>
        <end position="120"/>
    </location>
</feature>
<dbReference type="HOGENOM" id="CLU_040170_0_0_0"/>
<feature type="transmembrane region" description="Helical" evidence="1">
    <location>
        <begin position="262"/>
        <end position="281"/>
    </location>
</feature>
<dbReference type="PANTHER" id="PTHR43483:SF3">
    <property type="entry name" value="MEMBRANE TRANSPORTER PROTEIN HI_0806-RELATED"/>
    <property type="match status" value="1"/>
</dbReference>
<dbReference type="PANTHER" id="PTHR43483">
    <property type="entry name" value="MEMBRANE TRANSPORTER PROTEIN HI_0806-RELATED"/>
    <property type="match status" value="1"/>
</dbReference>
<dbReference type="KEGG" id="aco:Amico_1241"/>
<feature type="transmembrane region" description="Helical" evidence="1">
    <location>
        <begin position="207"/>
        <end position="225"/>
    </location>
</feature>
<sequence>MVGVLLVLITLVNGLYAFKFAADFLKHKKDAWAEPGNNVFLALWGAITFFLATFGISDFALSTILYRARKLTSDSKLPGTLNTQCAIPVAIMALAYISTIRVDTVTLISCIVAQMLGAYICPRFAVKFPAETIRTFMGVGFVLTSVLILAGKFNIIPLGGDATGLSGVKLGIAWVLLFVFGALNNVGVGSCAPTMATIYALGVNPAAVFPIMMGACTFSVPMGAMEFIRLGQYGRKITLFSSIFGVAGVLAAVSIVKSLNLAVLQWIAAGVVLYSGASMLYEEFFKRKNYCESRV</sequence>
<keyword evidence="1" id="KW-1133">Transmembrane helix</keyword>
<dbReference type="Proteomes" id="UP000002366">
    <property type="component" value="Chromosome"/>
</dbReference>
<organism evidence="2 3">
    <name type="scientific">Aminobacterium colombiense (strain DSM 12261 / ALA-1)</name>
    <dbReference type="NCBI Taxonomy" id="572547"/>
    <lineage>
        <taxon>Bacteria</taxon>
        <taxon>Thermotogati</taxon>
        <taxon>Synergistota</taxon>
        <taxon>Synergistia</taxon>
        <taxon>Synergistales</taxon>
        <taxon>Aminobacteriaceae</taxon>
        <taxon>Aminobacterium</taxon>
    </lineage>
</organism>
<feature type="transmembrane region" description="Helical" evidence="1">
    <location>
        <begin position="132"/>
        <end position="151"/>
    </location>
</feature>
<dbReference type="AlphaFoldDB" id="D5EFN0"/>
<dbReference type="STRING" id="572547.Amico_1241"/>
<reference evidence="2 3" key="1">
    <citation type="journal article" date="2010" name="Stand. Genomic Sci.">
        <title>Complete genome sequence of Aminobacterium colombiense type strain (ALA-1).</title>
        <authorList>
            <person name="Chertkov O."/>
            <person name="Sikorski J."/>
            <person name="Brambilla E."/>
            <person name="Lapidus A."/>
            <person name="Copeland A."/>
            <person name="Glavina Del Rio T."/>
            <person name="Nolan M."/>
            <person name="Lucas S."/>
            <person name="Tice H."/>
            <person name="Cheng J.F."/>
            <person name="Han C."/>
            <person name="Detter J.C."/>
            <person name="Bruce D."/>
            <person name="Tapia R."/>
            <person name="Goodwin L."/>
            <person name="Pitluck S."/>
            <person name="Liolios K."/>
            <person name="Ivanova N."/>
            <person name="Mavromatis K."/>
            <person name="Ovchinnikova G."/>
            <person name="Pati A."/>
            <person name="Chen A."/>
            <person name="Palaniappan K."/>
            <person name="Land M."/>
            <person name="Hauser L."/>
            <person name="Chang Y.J."/>
            <person name="Jeffries C.D."/>
            <person name="Spring S."/>
            <person name="Rohde M."/>
            <person name="Goker M."/>
            <person name="Bristow J."/>
            <person name="Eisen J.A."/>
            <person name="Markowitz V."/>
            <person name="Hugenholtz P."/>
            <person name="Kyrpides N.C."/>
            <person name="Klenk H.P."/>
        </authorList>
    </citation>
    <scope>NUCLEOTIDE SEQUENCE [LARGE SCALE GENOMIC DNA]</scope>
    <source>
        <strain evidence="3">DSM 12261 / ALA-1</strain>
    </source>
</reference>
<accession>D5EFN0</accession>
<evidence type="ECO:0000313" key="3">
    <source>
        <dbReference type="Proteomes" id="UP000002366"/>
    </source>
</evidence>
<dbReference type="EMBL" id="CP001997">
    <property type="protein sequence ID" value="ADE57362.1"/>
    <property type="molecule type" value="Genomic_DNA"/>
</dbReference>
<dbReference type="RefSeq" id="WP_013048625.1">
    <property type="nucleotide sequence ID" value="NC_014011.1"/>
</dbReference>
<evidence type="ECO:0008006" key="4">
    <source>
        <dbReference type="Google" id="ProtNLM"/>
    </source>
</evidence>
<protein>
    <recommendedName>
        <fullName evidence="4">Membrane transporter protein</fullName>
    </recommendedName>
</protein>
<feature type="transmembrane region" description="Helical" evidence="1">
    <location>
        <begin position="237"/>
        <end position="256"/>
    </location>
</feature>
<gene>
    <name evidence="2" type="ordered locus">Amico_1241</name>
</gene>
<feature type="transmembrane region" description="Helical" evidence="1">
    <location>
        <begin position="172"/>
        <end position="201"/>
    </location>
</feature>
<feature type="transmembrane region" description="Helical" evidence="1">
    <location>
        <begin position="41"/>
        <end position="66"/>
    </location>
</feature>
<dbReference type="eggNOG" id="COG0730">
    <property type="taxonomic scope" value="Bacteria"/>
</dbReference>
<proteinExistence type="predicted"/>